<gene>
    <name evidence="1" type="ORF">D0Z07_5631</name>
</gene>
<keyword evidence="2" id="KW-1185">Reference proteome</keyword>
<protein>
    <recommendedName>
        <fullName evidence="3">Glycosyltransferase family 17 protein</fullName>
    </recommendedName>
</protein>
<dbReference type="PANTHER" id="PTHR12224">
    <property type="entry name" value="BETA-1,4-MANNOSYL-GLYCOPROTEIN BETA-1,4-N-ACETYLGLUCOSAMINYL-TRANSFERASE"/>
    <property type="match status" value="1"/>
</dbReference>
<proteinExistence type="predicted"/>
<dbReference type="PANTHER" id="PTHR12224:SF0">
    <property type="entry name" value="BETA-1,4-MANNOSYL-GLYCOPROTEIN 4-BETA-N-ACETYLGLUCOSAMINYLTRANSFERASE"/>
    <property type="match status" value="1"/>
</dbReference>
<sequence>MLLKVPQLKRLKIPHRFQRRIQSFLLILRQRWPRVLFFLSAAWLFSIYARRKHPFFHRAHEITSHDIEFETVHPPRTNIDTNAFLPLPTARAFCSAHRWPIYEARKGRRKIFDLVMVNGEMDWLEIRMQEMGEHVDYFVVVESSVTFTGLERELVVKKNWDRFQKWHKKIVYHVLENPPVGAKRTWDMEDYQRNAMLVQAMRGLEGEKGPKDGDVVIVADVDEVIRPAALLVLRNCDVPKRVTLRSRFYYYGFQWLHIGEEWAHPQATTYQGLGDTILPADLRNGEGGNKIAAWWNKADLWNAGWHCSSCFKTVEDMLDKMASFSHTGLNQEIFRDKVRIVDRVRKGKDLWDREGEVYERIEGNNDVPEFVKNERQRFGYLLNRDGPNGGFEDMGASEFTAD</sequence>
<name>A0A9P6VI16_9HELO</name>
<organism evidence="1 2">
    <name type="scientific">Hyphodiscus hymeniophilus</name>
    <dbReference type="NCBI Taxonomy" id="353542"/>
    <lineage>
        <taxon>Eukaryota</taxon>
        <taxon>Fungi</taxon>
        <taxon>Dikarya</taxon>
        <taxon>Ascomycota</taxon>
        <taxon>Pezizomycotina</taxon>
        <taxon>Leotiomycetes</taxon>
        <taxon>Helotiales</taxon>
        <taxon>Hyphodiscaceae</taxon>
        <taxon>Hyphodiscus</taxon>
    </lineage>
</organism>
<evidence type="ECO:0000313" key="2">
    <source>
        <dbReference type="Proteomes" id="UP000785200"/>
    </source>
</evidence>
<dbReference type="OrthoDB" id="6474464at2759"/>
<comment type="caution">
    <text evidence="1">The sequence shown here is derived from an EMBL/GenBank/DDBJ whole genome shotgun (WGS) entry which is preliminary data.</text>
</comment>
<dbReference type="GO" id="GO:0006044">
    <property type="term" value="P:N-acetylglucosamine metabolic process"/>
    <property type="evidence" value="ECO:0007669"/>
    <property type="project" value="TreeGrafter"/>
</dbReference>
<dbReference type="Proteomes" id="UP000785200">
    <property type="component" value="Unassembled WGS sequence"/>
</dbReference>
<dbReference type="EMBL" id="VNKQ01000011">
    <property type="protein sequence ID" value="KAG0648093.1"/>
    <property type="molecule type" value="Genomic_DNA"/>
</dbReference>
<reference evidence="1" key="1">
    <citation type="submission" date="2019-07" db="EMBL/GenBank/DDBJ databases">
        <title>Hyphodiscus hymeniophilus genome sequencing and assembly.</title>
        <authorList>
            <person name="Kramer G."/>
            <person name="Nodwell J."/>
        </authorList>
    </citation>
    <scope>NUCLEOTIDE SEQUENCE</scope>
    <source>
        <strain evidence="1">ATCC 34498</strain>
    </source>
</reference>
<dbReference type="InterPro" id="IPR006813">
    <property type="entry name" value="Glyco_trans_17"/>
</dbReference>
<dbReference type="Pfam" id="PF04724">
    <property type="entry name" value="Glyco_transf_17"/>
    <property type="match status" value="1"/>
</dbReference>
<dbReference type="GO" id="GO:0003830">
    <property type="term" value="F:beta-1,4-mannosylglycoprotein 4-beta-N-acetylglucosaminyltransferase activity"/>
    <property type="evidence" value="ECO:0007669"/>
    <property type="project" value="InterPro"/>
</dbReference>
<evidence type="ECO:0000313" key="1">
    <source>
        <dbReference type="EMBL" id="KAG0648093.1"/>
    </source>
</evidence>
<dbReference type="GO" id="GO:0016020">
    <property type="term" value="C:membrane"/>
    <property type="evidence" value="ECO:0007669"/>
    <property type="project" value="InterPro"/>
</dbReference>
<accession>A0A9P6VI16</accession>
<dbReference type="AlphaFoldDB" id="A0A9P6VI16"/>
<evidence type="ECO:0008006" key="3">
    <source>
        <dbReference type="Google" id="ProtNLM"/>
    </source>
</evidence>